<dbReference type="PIRSF" id="PIRSF033490">
    <property type="entry name" value="MazF"/>
    <property type="match status" value="1"/>
</dbReference>
<dbReference type="Gene3D" id="2.30.30.110">
    <property type="match status" value="1"/>
</dbReference>
<dbReference type="STRING" id="555778.Hneap_0821"/>
<gene>
    <name evidence="2" type="ordered locus">Hneap_0821</name>
</gene>
<reference evidence="2 3" key="1">
    <citation type="submission" date="2009-10" db="EMBL/GenBank/DDBJ databases">
        <title>Complete sequence of Halothiobacillus neapolitanus c2.</title>
        <authorList>
            <consortium name="US DOE Joint Genome Institute"/>
            <person name="Lucas S."/>
            <person name="Copeland A."/>
            <person name="Lapidus A."/>
            <person name="Glavina del Rio T."/>
            <person name="Tice H."/>
            <person name="Bruce D."/>
            <person name="Goodwin L."/>
            <person name="Pitluck S."/>
            <person name="Davenport K."/>
            <person name="Brettin T."/>
            <person name="Detter J.C."/>
            <person name="Han C."/>
            <person name="Tapia R."/>
            <person name="Larimer F."/>
            <person name="Land M."/>
            <person name="Hauser L."/>
            <person name="Kyrpides N."/>
            <person name="Mikhailova N."/>
            <person name="Kerfeld C."/>
            <person name="Cannon G."/>
            <person name="Heinhort S."/>
        </authorList>
    </citation>
    <scope>NUCLEOTIDE SEQUENCE [LARGE SCALE GENOMIC DNA]</scope>
    <source>
        <strain evidence="3">ATCC 23641 / c2</strain>
    </source>
</reference>
<keyword evidence="1" id="KW-0255">Endonuclease</keyword>
<dbReference type="Proteomes" id="UP000009102">
    <property type="component" value="Chromosome"/>
</dbReference>
<dbReference type="KEGG" id="hna:Hneap_0821"/>
<dbReference type="GO" id="GO:0016075">
    <property type="term" value="P:rRNA catabolic process"/>
    <property type="evidence" value="ECO:0007669"/>
    <property type="project" value="TreeGrafter"/>
</dbReference>
<sequence>MRRGDIWLARLNPNTGAEIGKVRPVVILLAQRYLDAGSPVVMIAPLTTQFWPGMTALRIAVPQRGRLLKDSFVALEQTRALDRSRFGDTRLAELSADEMQILDRQLMAMFGMVIAPH</sequence>
<dbReference type="eggNOG" id="COG2337">
    <property type="taxonomic scope" value="Bacteria"/>
</dbReference>
<keyword evidence="1" id="KW-0540">Nuclease</keyword>
<dbReference type="GO" id="GO:0003677">
    <property type="term" value="F:DNA binding"/>
    <property type="evidence" value="ECO:0007669"/>
    <property type="project" value="InterPro"/>
</dbReference>
<dbReference type="GO" id="GO:0004521">
    <property type="term" value="F:RNA endonuclease activity"/>
    <property type="evidence" value="ECO:0007669"/>
    <property type="project" value="TreeGrafter"/>
</dbReference>
<proteinExistence type="inferred from homology"/>
<dbReference type="InterPro" id="IPR003477">
    <property type="entry name" value="PemK-like"/>
</dbReference>
<comment type="function">
    <text evidence="1">Toxic component of a type II toxin-antitoxin (TA) system.</text>
</comment>
<comment type="similarity">
    <text evidence="1">Belongs to the PemK/MazF family.</text>
</comment>
<dbReference type="PANTHER" id="PTHR33988">
    <property type="entry name" value="ENDORIBONUCLEASE MAZF-RELATED"/>
    <property type="match status" value="1"/>
</dbReference>
<dbReference type="EMBL" id="CP001801">
    <property type="protein sequence ID" value="ACX95667.1"/>
    <property type="molecule type" value="Genomic_DNA"/>
</dbReference>
<evidence type="ECO:0000313" key="3">
    <source>
        <dbReference type="Proteomes" id="UP000009102"/>
    </source>
</evidence>
<dbReference type="AlphaFoldDB" id="D0KYZ4"/>
<protein>
    <recommendedName>
        <fullName evidence="1">mRNA interferase</fullName>
        <ecNumber evidence="1">3.1.-.-</ecNumber>
    </recommendedName>
</protein>
<evidence type="ECO:0000313" key="2">
    <source>
        <dbReference type="EMBL" id="ACX95667.1"/>
    </source>
</evidence>
<keyword evidence="1" id="KW-0378">Hydrolase</keyword>
<evidence type="ECO:0000256" key="1">
    <source>
        <dbReference type="PIRNR" id="PIRNR033490"/>
    </source>
</evidence>
<dbReference type="InterPro" id="IPR011067">
    <property type="entry name" value="Plasmid_toxin/cell-grow_inhib"/>
</dbReference>
<dbReference type="EC" id="3.1.-.-" evidence="1"/>
<dbReference type="GO" id="GO:0006402">
    <property type="term" value="P:mRNA catabolic process"/>
    <property type="evidence" value="ECO:0007669"/>
    <property type="project" value="TreeGrafter"/>
</dbReference>
<dbReference type="Pfam" id="PF02452">
    <property type="entry name" value="PemK_toxin"/>
    <property type="match status" value="1"/>
</dbReference>
<dbReference type="SUPFAM" id="SSF50118">
    <property type="entry name" value="Cell growth inhibitor/plasmid maintenance toxic component"/>
    <property type="match status" value="1"/>
</dbReference>
<dbReference type="HOGENOM" id="CLU_121823_1_3_6"/>
<dbReference type="PANTHER" id="PTHR33988:SF2">
    <property type="entry name" value="ENDORIBONUCLEASE MAZF"/>
    <property type="match status" value="1"/>
</dbReference>
<name>D0KYZ4_HALNC</name>
<organism evidence="2 3">
    <name type="scientific">Halothiobacillus neapolitanus (strain ATCC 23641 / DSM 15147 / CIP 104769 / NCIMB 8539 / c2)</name>
    <name type="common">Thiobacillus neapolitanus</name>
    <dbReference type="NCBI Taxonomy" id="555778"/>
    <lineage>
        <taxon>Bacteria</taxon>
        <taxon>Pseudomonadati</taxon>
        <taxon>Pseudomonadota</taxon>
        <taxon>Gammaproteobacteria</taxon>
        <taxon>Chromatiales</taxon>
        <taxon>Halothiobacillaceae</taxon>
        <taxon>Halothiobacillus</taxon>
    </lineage>
</organism>
<keyword evidence="3" id="KW-1185">Reference proteome</keyword>
<dbReference type="RefSeq" id="WP_012823703.1">
    <property type="nucleotide sequence ID" value="NC_013422.1"/>
</dbReference>
<dbReference type="GO" id="GO:0016787">
    <property type="term" value="F:hydrolase activity"/>
    <property type="evidence" value="ECO:0007669"/>
    <property type="project" value="UniProtKB-KW"/>
</dbReference>
<accession>D0KYZ4</accession>